<dbReference type="RefSeq" id="WP_132190868.1">
    <property type="nucleotide sequence ID" value="NZ_SLWM01000009.1"/>
</dbReference>
<protein>
    <submittedName>
        <fullName evidence="2">Uncharacterized protein DUF4231</fullName>
    </submittedName>
</protein>
<keyword evidence="1" id="KW-0812">Transmembrane</keyword>
<dbReference type="Pfam" id="PF14015">
    <property type="entry name" value="DUF4231"/>
    <property type="match status" value="1"/>
</dbReference>
<dbReference type="NCBIfam" id="NF033634">
    <property type="entry name" value="SLATT_1"/>
    <property type="match status" value="1"/>
</dbReference>
<sequence>MASDEQDFPRLAGDSPAEQLINIRFHWYSSQARKARLAYWGIGILQLVAALVIALSVAFDAPKWFAPALGALIALAEGVRTLLGLQDSYPTYRRTAEELRNEAWLFAQQAGRYAGAADRPALLAERVVAISSTETEQWVGAFNQRDS</sequence>
<reference evidence="2 3" key="1">
    <citation type="journal article" date="2015" name="Stand. Genomic Sci.">
        <title>Genomic Encyclopedia of Bacterial and Archaeal Type Strains, Phase III: the genomes of soil and plant-associated and newly described type strains.</title>
        <authorList>
            <person name="Whitman W.B."/>
            <person name="Woyke T."/>
            <person name="Klenk H.P."/>
            <person name="Zhou Y."/>
            <person name="Lilburn T.G."/>
            <person name="Beck B.J."/>
            <person name="De Vos P."/>
            <person name="Vandamme P."/>
            <person name="Eisen J.A."/>
            <person name="Garrity G."/>
            <person name="Hugenholtz P."/>
            <person name="Kyrpides N.C."/>
        </authorList>
    </citation>
    <scope>NUCLEOTIDE SEQUENCE [LARGE SCALE GENOMIC DNA]</scope>
    <source>
        <strain evidence="2 3">VKM Ac-2538</strain>
    </source>
</reference>
<evidence type="ECO:0000313" key="3">
    <source>
        <dbReference type="Proteomes" id="UP000295818"/>
    </source>
</evidence>
<accession>A0ABY2BKL3</accession>
<dbReference type="EMBL" id="SLWM01000009">
    <property type="protein sequence ID" value="TCO20248.1"/>
    <property type="molecule type" value="Genomic_DNA"/>
</dbReference>
<dbReference type="InterPro" id="IPR025325">
    <property type="entry name" value="DUF4231"/>
</dbReference>
<feature type="transmembrane region" description="Helical" evidence="1">
    <location>
        <begin position="37"/>
        <end position="58"/>
    </location>
</feature>
<keyword evidence="3" id="KW-1185">Reference proteome</keyword>
<feature type="transmembrane region" description="Helical" evidence="1">
    <location>
        <begin position="64"/>
        <end position="85"/>
    </location>
</feature>
<organism evidence="2 3">
    <name type="scientific">Kribbella orskensis</name>
    <dbReference type="NCBI Taxonomy" id="2512216"/>
    <lineage>
        <taxon>Bacteria</taxon>
        <taxon>Bacillati</taxon>
        <taxon>Actinomycetota</taxon>
        <taxon>Actinomycetes</taxon>
        <taxon>Propionibacteriales</taxon>
        <taxon>Kribbellaceae</taxon>
        <taxon>Kribbella</taxon>
    </lineage>
</organism>
<dbReference type="Proteomes" id="UP000295818">
    <property type="component" value="Unassembled WGS sequence"/>
</dbReference>
<keyword evidence="1" id="KW-1133">Transmembrane helix</keyword>
<evidence type="ECO:0000256" key="1">
    <source>
        <dbReference type="SAM" id="Phobius"/>
    </source>
</evidence>
<name>A0ABY2BKL3_9ACTN</name>
<gene>
    <name evidence="2" type="ORF">EV644_109269</name>
</gene>
<evidence type="ECO:0000313" key="2">
    <source>
        <dbReference type="EMBL" id="TCO20248.1"/>
    </source>
</evidence>
<proteinExistence type="predicted"/>
<comment type="caution">
    <text evidence="2">The sequence shown here is derived from an EMBL/GenBank/DDBJ whole genome shotgun (WGS) entry which is preliminary data.</text>
</comment>
<keyword evidence="1" id="KW-0472">Membrane</keyword>